<keyword evidence="1" id="KW-0812">Transmembrane</keyword>
<dbReference type="Proteomes" id="UP000236724">
    <property type="component" value="Unassembled WGS sequence"/>
</dbReference>
<evidence type="ECO:0000313" key="2">
    <source>
        <dbReference type="EMBL" id="SEH05579.1"/>
    </source>
</evidence>
<dbReference type="EMBL" id="FMSV02000362">
    <property type="protein sequence ID" value="SEH05579.1"/>
    <property type="molecule type" value="Genomic_DNA"/>
</dbReference>
<protein>
    <submittedName>
        <fullName evidence="2">Uncharacterized protein</fullName>
    </submittedName>
</protein>
<evidence type="ECO:0000256" key="1">
    <source>
        <dbReference type="SAM" id="Phobius"/>
    </source>
</evidence>
<evidence type="ECO:0000313" key="3">
    <source>
        <dbReference type="Proteomes" id="UP000236724"/>
    </source>
</evidence>
<keyword evidence="1" id="KW-1133">Transmembrane helix</keyword>
<gene>
    <name evidence="2" type="ORF">MBHS_01434</name>
</gene>
<feature type="transmembrane region" description="Helical" evidence="1">
    <location>
        <begin position="37"/>
        <end position="56"/>
    </location>
</feature>
<name>A0A1H6F8D9_9GAMM</name>
<proteinExistence type="predicted"/>
<keyword evidence="3" id="KW-1185">Reference proteome</keyword>
<organism evidence="2 3">
    <name type="scientific">Candidatus Venteria ishoeyi</name>
    <dbReference type="NCBI Taxonomy" id="1899563"/>
    <lineage>
        <taxon>Bacteria</taxon>
        <taxon>Pseudomonadati</taxon>
        <taxon>Pseudomonadota</taxon>
        <taxon>Gammaproteobacteria</taxon>
        <taxon>Thiotrichales</taxon>
        <taxon>Thiotrichaceae</taxon>
        <taxon>Venteria</taxon>
    </lineage>
</organism>
<dbReference type="AlphaFoldDB" id="A0A1H6F8D9"/>
<accession>A0A1H6F8D9</accession>
<reference evidence="2 3" key="1">
    <citation type="submission" date="2016-10" db="EMBL/GenBank/DDBJ databases">
        <authorList>
            <person name="de Groot N.N."/>
        </authorList>
    </citation>
    <scope>NUCLEOTIDE SEQUENCE [LARGE SCALE GENOMIC DNA]</scope>
    <source>
        <strain evidence="2">MBHS1</strain>
    </source>
</reference>
<sequence>MVSEHLKCFTKNLPSTLNTGQPHRVFYLSDEIFAFDYPILITIAPVSTAILCIELASDRKTKTWKVHFEALDARQFTTKCLDSDWGNGLVQGYQAAYQEAVWSSDHFHEFRGLSQLCSRRLPKTGVGNSLY</sequence>
<keyword evidence="1" id="KW-0472">Membrane</keyword>